<keyword evidence="1" id="KW-0813">Transport</keyword>
<proteinExistence type="predicted"/>
<evidence type="ECO:0000259" key="4">
    <source>
        <dbReference type="PROSITE" id="PS50893"/>
    </source>
</evidence>
<name>A0A419F5L3_9BACT</name>
<dbReference type="InterPro" id="IPR050093">
    <property type="entry name" value="ABC_SmlMolc_Importer"/>
</dbReference>
<dbReference type="SUPFAM" id="SSF52540">
    <property type="entry name" value="P-loop containing nucleoside triphosphate hydrolases"/>
    <property type="match status" value="1"/>
</dbReference>
<dbReference type="PROSITE" id="PS00211">
    <property type="entry name" value="ABC_TRANSPORTER_1"/>
    <property type="match status" value="1"/>
</dbReference>
<evidence type="ECO:0000313" key="6">
    <source>
        <dbReference type="Proteomes" id="UP000285961"/>
    </source>
</evidence>
<dbReference type="GO" id="GO:0016887">
    <property type="term" value="F:ATP hydrolysis activity"/>
    <property type="evidence" value="ECO:0007669"/>
    <property type="project" value="InterPro"/>
</dbReference>
<gene>
    <name evidence="5" type="ORF">C4532_04015</name>
</gene>
<organism evidence="5 6">
    <name type="scientific">Candidatus Abyssobacteria bacterium SURF_17</name>
    <dbReference type="NCBI Taxonomy" id="2093361"/>
    <lineage>
        <taxon>Bacteria</taxon>
        <taxon>Pseudomonadati</taxon>
        <taxon>Candidatus Hydrogenedentota</taxon>
        <taxon>Candidatus Abyssobacteria</taxon>
    </lineage>
</organism>
<keyword evidence="3 5" id="KW-0067">ATP-binding</keyword>
<dbReference type="SUPFAM" id="SSF50331">
    <property type="entry name" value="MOP-like"/>
    <property type="match status" value="1"/>
</dbReference>
<dbReference type="InterPro" id="IPR027417">
    <property type="entry name" value="P-loop_NTPase"/>
</dbReference>
<dbReference type="PANTHER" id="PTHR42781:SF4">
    <property type="entry name" value="SPERMIDINE_PUTRESCINE IMPORT ATP-BINDING PROTEIN POTA"/>
    <property type="match status" value="1"/>
</dbReference>
<evidence type="ECO:0000256" key="2">
    <source>
        <dbReference type="ARBA" id="ARBA00022741"/>
    </source>
</evidence>
<dbReference type="AlphaFoldDB" id="A0A419F5L3"/>
<dbReference type="InterPro" id="IPR017871">
    <property type="entry name" value="ABC_transporter-like_CS"/>
</dbReference>
<dbReference type="EMBL" id="QZKI01000024">
    <property type="protein sequence ID" value="RJP73739.1"/>
    <property type="molecule type" value="Genomic_DNA"/>
</dbReference>
<comment type="caution">
    <text evidence="5">The sequence shown here is derived from an EMBL/GenBank/DDBJ whole genome shotgun (WGS) entry which is preliminary data.</text>
</comment>
<dbReference type="InterPro" id="IPR008995">
    <property type="entry name" value="Mo/tungstate-bd_C_term_dom"/>
</dbReference>
<accession>A0A419F5L3</accession>
<dbReference type="GO" id="GO:0005524">
    <property type="term" value="F:ATP binding"/>
    <property type="evidence" value="ECO:0007669"/>
    <property type="project" value="UniProtKB-KW"/>
</dbReference>
<reference evidence="5 6" key="1">
    <citation type="journal article" date="2017" name="ISME J.">
        <title>Energy and carbon metabolisms in a deep terrestrial subsurface fluid microbial community.</title>
        <authorList>
            <person name="Momper L."/>
            <person name="Jungbluth S.P."/>
            <person name="Lee M.D."/>
            <person name="Amend J.P."/>
        </authorList>
    </citation>
    <scope>NUCLEOTIDE SEQUENCE [LARGE SCALE GENOMIC DNA]</scope>
    <source>
        <strain evidence="5">SURF_17</strain>
    </source>
</reference>
<protein>
    <submittedName>
        <fullName evidence="5">ABC transporter ATP-binding protein</fullName>
    </submittedName>
</protein>
<dbReference type="Gene3D" id="2.40.50.100">
    <property type="match status" value="1"/>
</dbReference>
<dbReference type="InterPro" id="IPR003593">
    <property type="entry name" value="AAA+_ATPase"/>
</dbReference>
<evidence type="ECO:0000313" key="5">
    <source>
        <dbReference type="EMBL" id="RJP73739.1"/>
    </source>
</evidence>
<evidence type="ECO:0000256" key="1">
    <source>
        <dbReference type="ARBA" id="ARBA00022448"/>
    </source>
</evidence>
<dbReference type="Gene3D" id="3.40.50.300">
    <property type="entry name" value="P-loop containing nucleotide triphosphate hydrolases"/>
    <property type="match status" value="1"/>
</dbReference>
<dbReference type="PANTHER" id="PTHR42781">
    <property type="entry name" value="SPERMIDINE/PUTRESCINE IMPORT ATP-BINDING PROTEIN POTA"/>
    <property type="match status" value="1"/>
</dbReference>
<dbReference type="Proteomes" id="UP000285961">
    <property type="component" value="Unassembled WGS sequence"/>
</dbReference>
<dbReference type="PROSITE" id="PS50893">
    <property type="entry name" value="ABC_TRANSPORTER_2"/>
    <property type="match status" value="1"/>
</dbReference>
<dbReference type="InterPro" id="IPR003439">
    <property type="entry name" value="ABC_transporter-like_ATP-bd"/>
</dbReference>
<dbReference type="Pfam" id="PF00005">
    <property type="entry name" value="ABC_tran"/>
    <property type="match status" value="1"/>
</dbReference>
<sequence>MKLPETIYRLANVRKSYGDFVLDIPKLDFVRGETCALVGPNGSGKTTLLRLLAFIERPTAGEIRFGSAPVWNGGRDATFFTRRATMVAHPPFLFNRSVAYNIGYGLKLRGSSRKEIRERTRTALEDVGLTGLERKNARTLSSGQQQRAALARALALQPEVLLLDEPTASIDKKYARDVESVIRELTTDAKTTVIFSTHNYRQASALAQRIIFLSSGRIETLPYENIFKGTVHKSDGKTKVFLNDTLGFVVASEAVGAVHISIDSRDIILSRSPSTDQDRNCHRGKVVRMTLHESYARVTVDIGVRLSSVVSEQVLSQLQLRLGEDVYCIFDGGAVRIV</sequence>
<evidence type="ECO:0000256" key="3">
    <source>
        <dbReference type="ARBA" id="ARBA00022840"/>
    </source>
</evidence>
<keyword evidence="2" id="KW-0547">Nucleotide-binding</keyword>
<feature type="domain" description="ABC transporter" evidence="4">
    <location>
        <begin position="8"/>
        <end position="240"/>
    </location>
</feature>
<dbReference type="SMART" id="SM00382">
    <property type="entry name" value="AAA"/>
    <property type="match status" value="1"/>
</dbReference>